<comment type="caution">
    <text evidence="2">The sequence shown here is derived from an EMBL/GenBank/DDBJ whole genome shotgun (WGS) entry which is preliminary data.</text>
</comment>
<evidence type="ECO:0000259" key="1">
    <source>
        <dbReference type="Pfam" id="PF14292"/>
    </source>
</evidence>
<gene>
    <name evidence="2" type="ORF">ACFPFU_13400</name>
</gene>
<name>A0ABV9T1X9_9BACT</name>
<dbReference type="RefSeq" id="WP_377065269.1">
    <property type="nucleotide sequence ID" value="NZ_JBHSJJ010000007.1"/>
</dbReference>
<evidence type="ECO:0000313" key="3">
    <source>
        <dbReference type="Proteomes" id="UP001595818"/>
    </source>
</evidence>
<organism evidence="2 3">
    <name type="scientific">Negadavirga shengliensis</name>
    <dbReference type="NCBI Taxonomy" id="1389218"/>
    <lineage>
        <taxon>Bacteria</taxon>
        <taxon>Pseudomonadati</taxon>
        <taxon>Bacteroidota</taxon>
        <taxon>Cytophagia</taxon>
        <taxon>Cytophagales</taxon>
        <taxon>Cyclobacteriaceae</taxon>
        <taxon>Negadavirga</taxon>
    </lineage>
</organism>
<dbReference type="Proteomes" id="UP001595818">
    <property type="component" value="Unassembled WGS sequence"/>
</dbReference>
<feature type="domain" description="SusE outer membrane protein" evidence="1">
    <location>
        <begin position="36"/>
        <end position="131"/>
    </location>
</feature>
<accession>A0ABV9T1X9</accession>
<protein>
    <submittedName>
        <fullName evidence="2">SusE domain-containing protein</fullName>
    </submittedName>
</protein>
<evidence type="ECO:0000313" key="2">
    <source>
        <dbReference type="EMBL" id="MFC4872686.1"/>
    </source>
</evidence>
<dbReference type="Pfam" id="PF14292">
    <property type="entry name" value="SusE"/>
    <property type="match status" value="1"/>
</dbReference>
<dbReference type="InterPro" id="IPR025970">
    <property type="entry name" value="SusE"/>
</dbReference>
<dbReference type="EMBL" id="JBHSJJ010000007">
    <property type="protein sequence ID" value="MFC4872686.1"/>
    <property type="molecule type" value="Genomic_DNA"/>
</dbReference>
<reference evidence="3" key="1">
    <citation type="journal article" date="2019" name="Int. J. Syst. Evol. Microbiol.">
        <title>The Global Catalogue of Microorganisms (GCM) 10K type strain sequencing project: providing services to taxonomists for standard genome sequencing and annotation.</title>
        <authorList>
            <consortium name="The Broad Institute Genomics Platform"/>
            <consortium name="The Broad Institute Genome Sequencing Center for Infectious Disease"/>
            <person name="Wu L."/>
            <person name="Ma J."/>
        </authorList>
    </citation>
    <scope>NUCLEOTIDE SEQUENCE [LARGE SCALE GENOMIC DNA]</scope>
    <source>
        <strain evidence="3">CGMCC 4.7466</strain>
    </source>
</reference>
<keyword evidence="3" id="KW-1185">Reference proteome</keyword>
<sequence>MKKHINLYFSFLCLFVGACEMDGNMEPIGNWTMTEPTLVTSEEAIVLNENEPDAQISLEWTPAVTSNRFIVSYRFMLVPEGGTDFSDALMEIIPANSGRALSVAPKASDINYALWAACYPKGEAVELEWVVIAKAIEKETITRQAVSITPYSTEYIPSSLFVSGSATETGPATGDAIAMNERVKADGSRTGIYEAYTALKGGETLYFRDKAEVGSRKFGGNQGILEACGEAITAPESGEYRVIVNLNDNTYEFTKIDRWSLVGDAVEGGWGGDVPLTYQGNGKWSAELDFFKPYETAGFLFRANGDWGKLLKRIKGTDTDNNLGGQLVMESVAPSLGIEFEDIPGPLEGNYTVTLDLSSSGPKYLLEANEIVSPPVNSDAVIGKTNNPDGDAVTGNFDFGTFDMPDKLYMISDGQPVAEFTKDGTVFNSEKYLALQEGMTYFLNSEADGSGTNYNELGDGSISIERSQAYQISVNFETGKLHWKYYNIKVFHWDEVNGGWDARDEVRMTYIHPYQFEVTANLKGGFDVKLNSPWDIQFGTDAKALSGTMTNNGPNFKGITQSGQYKISITVAEDYSECSYEFVKQ</sequence>
<proteinExistence type="predicted"/>
<dbReference type="PROSITE" id="PS51257">
    <property type="entry name" value="PROKAR_LIPOPROTEIN"/>
    <property type="match status" value="1"/>
</dbReference>
<dbReference type="Gene3D" id="2.60.40.3620">
    <property type="match status" value="1"/>
</dbReference>